<organism evidence="1 2">
    <name type="scientific">Dokdonella ginsengisoli</name>
    <dbReference type="NCBI Taxonomy" id="363846"/>
    <lineage>
        <taxon>Bacteria</taxon>
        <taxon>Pseudomonadati</taxon>
        <taxon>Pseudomonadota</taxon>
        <taxon>Gammaproteobacteria</taxon>
        <taxon>Lysobacterales</taxon>
        <taxon>Rhodanobacteraceae</taxon>
        <taxon>Dokdonella</taxon>
    </lineage>
</organism>
<evidence type="ECO:0000313" key="1">
    <source>
        <dbReference type="EMBL" id="MFC4821936.1"/>
    </source>
</evidence>
<gene>
    <name evidence="1" type="ORF">ACFO6Q_16555</name>
</gene>
<dbReference type="EMBL" id="JBHSHD010000010">
    <property type="protein sequence ID" value="MFC4821936.1"/>
    <property type="molecule type" value="Genomic_DNA"/>
</dbReference>
<comment type="caution">
    <text evidence="1">The sequence shown here is derived from an EMBL/GenBank/DDBJ whole genome shotgun (WGS) entry which is preliminary data.</text>
</comment>
<reference evidence="2" key="1">
    <citation type="journal article" date="2019" name="Int. J. Syst. Evol. Microbiol.">
        <title>The Global Catalogue of Microorganisms (GCM) 10K type strain sequencing project: providing services to taxonomists for standard genome sequencing and annotation.</title>
        <authorList>
            <consortium name="The Broad Institute Genomics Platform"/>
            <consortium name="The Broad Institute Genome Sequencing Center for Infectious Disease"/>
            <person name="Wu L."/>
            <person name="Ma J."/>
        </authorList>
    </citation>
    <scope>NUCLEOTIDE SEQUENCE [LARGE SCALE GENOMIC DNA]</scope>
    <source>
        <strain evidence="2">CCUG 30340</strain>
    </source>
</reference>
<evidence type="ECO:0000313" key="2">
    <source>
        <dbReference type="Proteomes" id="UP001595886"/>
    </source>
</evidence>
<protein>
    <recommendedName>
        <fullName evidence="3">DUF695 domain-containing protein</fullName>
    </recommendedName>
</protein>
<dbReference type="RefSeq" id="WP_380022197.1">
    <property type="nucleotide sequence ID" value="NZ_JBHSHD010000010.1"/>
</dbReference>
<sequence length="141" mass="15663">MVDLLLMFRSALLRRDFAAVRPAISRTAVRLSKCTAGEAMKAPSQMQVPQFRFRLRHDVSIGPMALKRLWAAACGSEDVTVLREATRTASGESAYRYCLCGPPHLFDLAGVEARLLQTLQSTFPADHVRLFPSEAALWQSI</sequence>
<dbReference type="Proteomes" id="UP001595886">
    <property type="component" value="Unassembled WGS sequence"/>
</dbReference>
<evidence type="ECO:0008006" key="3">
    <source>
        <dbReference type="Google" id="ProtNLM"/>
    </source>
</evidence>
<accession>A0ABV9QXX8</accession>
<name>A0ABV9QXX8_9GAMM</name>
<proteinExistence type="predicted"/>
<keyword evidence="2" id="KW-1185">Reference proteome</keyword>